<name>A0A7M1XSZ3_9SPIR</name>
<dbReference type="AlphaFoldDB" id="A0A7M1XSZ3"/>
<evidence type="ECO:0000313" key="2">
    <source>
        <dbReference type="Proteomes" id="UP000593591"/>
    </source>
</evidence>
<dbReference type="EMBL" id="CP031517">
    <property type="protein sequence ID" value="QOS41282.1"/>
    <property type="molecule type" value="Genomic_DNA"/>
</dbReference>
<gene>
    <name evidence="1" type="ORF">DYE49_11725</name>
</gene>
<evidence type="ECO:0000313" key="1">
    <source>
        <dbReference type="EMBL" id="QOS41282.1"/>
    </source>
</evidence>
<dbReference type="Proteomes" id="UP000593591">
    <property type="component" value="Chromosome"/>
</dbReference>
<sequence>MIDLKVWDENKNSENIAKHKVSFEKAQDAFSNEKRIILEVASRKETL</sequence>
<dbReference type="InterPro" id="IPR007460">
    <property type="entry name" value="BrnT_toxin"/>
</dbReference>
<dbReference type="Gene3D" id="3.10.450.530">
    <property type="entry name" value="Ribonuclease toxin, BrnT, of type II toxin-antitoxin system"/>
    <property type="match status" value="1"/>
</dbReference>
<dbReference type="KEGG" id="trc:DYE49_11725"/>
<proteinExistence type="predicted"/>
<organism evidence="1 2">
    <name type="scientific">Treponema rectale</name>
    <dbReference type="NCBI Taxonomy" id="744512"/>
    <lineage>
        <taxon>Bacteria</taxon>
        <taxon>Pseudomonadati</taxon>
        <taxon>Spirochaetota</taxon>
        <taxon>Spirochaetia</taxon>
        <taxon>Spirochaetales</taxon>
        <taxon>Treponemataceae</taxon>
        <taxon>Treponema</taxon>
    </lineage>
</organism>
<accession>A0A7M1XSZ3</accession>
<protein>
    <submittedName>
        <fullName evidence="1">BrnT family toxin</fullName>
    </submittedName>
</protein>
<dbReference type="InterPro" id="IPR038573">
    <property type="entry name" value="BrnT_sf"/>
</dbReference>
<dbReference type="Pfam" id="PF04365">
    <property type="entry name" value="BrnT_toxin"/>
    <property type="match status" value="1"/>
</dbReference>
<reference evidence="1 2" key="1">
    <citation type="submission" date="2018-08" db="EMBL/GenBank/DDBJ databases">
        <title>The first complete genome of Treponema rectale (CHPAT), a commensal spirochete of the bovine rectum.</title>
        <authorList>
            <person name="Staton G.J."/>
            <person name="Clegg S.R."/>
            <person name="Carter S.D."/>
            <person name="Radford A.D."/>
            <person name="Darby A."/>
            <person name="Hall N."/>
            <person name="Birtles R.J."/>
            <person name="Evans N.J."/>
        </authorList>
    </citation>
    <scope>NUCLEOTIDE SEQUENCE [LARGE SCALE GENOMIC DNA]</scope>
    <source>
        <strain evidence="1 2">CHPA</strain>
    </source>
</reference>